<dbReference type="Gene3D" id="2.60.40.1180">
    <property type="entry name" value="Golgi alpha-mannosidase II"/>
    <property type="match status" value="1"/>
</dbReference>
<name>A0A914CVD7_9BILA</name>
<proteinExistence type="predicted"/>
<reference evidence="2" key="1">
    <citation type="submission" date="2022-11" db="UniProtKB">
        <authorList>
            <consortium name="WormBaseParasite"/>
        </authorList>
    </citation>
    <scope>IDENTIFICATION</scope>
</reference>
<sequence>MTTIGFNTRFQSLRKVIDDLLQCFNANLVLCLHQGALQRFDGWTTFFQLSDLGLINPKGYTVFDLWRGIIVGTYFPTDTYVATVNATGVHFIKATALQ</sequence>
<dbReference type="SUPFAM" id="SSF51011">
    <property type="entry name" value="Glycosyl hydrolase domain"/>
    <property type="match status" value="1"/>
</dbReference>
<evidence type="ECO:0000313" key="2">
    <source>
        <dbReference type="WBParaSite" id="ACRNAN_scaffold14764.g10621.t1"/>
    </source>
</evidence>
<protein>
    <submittedName>
        <fullName evidence="2">Uncharacterized protein</fullName>
    </submittedName>
</protein>
<dbReference type="Proteomes" id="UP000887540">
    <property type="component" value="Unplaced"/>
</dbReference>
<keyword evidence="1" id="KW-1185">Reference proteome</keyword>
<dbReference type="WBParaSite" id="ACRNAN_scaffold14764.g10621.t1">
    <property type="protein sequence ID" value="ACRNAN_scaffold14764.g10621.t1"/>
    <property type="gene ID" value="ACRNAN_scaffold14764.g10621"/>
</dbReference>
<evidence type="ECO:0000313" key="1">
    <source>
        <dbReference type="Proteomes" id="UP000887540"/>
    </source>
</evidence>
<dbReference type="InterPro" id="IPR013780">
    <property type="entry name" value="Glyco_hydro_b"/>
</dbReference>
<dbReference type="AlphaFoldDB" id="A0A914CVD7"/>
<accession>A0A914CVD7</accession>
<organism evidence="1 2">
    <name type="scientific">Acrobeloides nanus</name>
    <dbReference type="NCBI Taxonomy" id="290746"/>
    <lineage>
        <taxon>Eukaryota</taxon>
        <taxon>Metazoa</taxon>
        <taxon>Ecdysozoa</taxon>
        <taxon>Nematoda</taxon>
        <taxon>Chromadorea</taxon>
        <taxon>Rhabditida</taxon>
        <taxon>Tylenchina</taxon>
        <taxon>Cephalobomorpha</taxon>
        <taxon>Cephaloboidea</taxon>
        <taxon>Cephalobidae</taxon>
        <taxon>Acrobeloides</taxon>
    </lineage>
</organism>